<dbReference type="PANTHER" id="PTHR43179">
    <property type="entry name" value="RHAMNOSYLTRANSFERASE WBBL"/>
    <property type="match status" value="1"/>
</dbReference>
<dbReference type="RefSeq" id="WP_013486200.1">
    <property type="nucleotide sequence ID" value="NC_014828.1"/>
</dbReference>
<name>E6U4W9_ETHHY</name>
<feature type="domain" description="Glycosyltransferase 2-like" evidence="5">
    <location>
        <begin position="5"/>
        <end position="139"/>
    </location>
</feature>
<keyword evidence="4 6" id="KW-0808">Transferase</keyword>
<accession>E6U4W9</accession>
<evidence type="ECO:0000313" key="6">
    <source>
        <dbReference type="EMBL" id="ADU27854.1"/>
    </source>
</evidence>
<sequence length="294" mass="34451">MDMAVILTFHNRKNKTLSCLKSLLHQTYVENGTIQLECYFCDDGSTDGSSEQIRVQYPKVHLTYGDGSLFWAKGMFKSLSKALETKHDFYLMVNDDVDFYPDMIRTMLESYYEVESKAPLVAIVGSTEDSFGGNWTYGGQIWNKQLIHERYVPVLPEKPCRECNMSNWNCFLIPDQMIKNIGSIDDYYEHAKADNDYSNRIILSGNKIYVAHKYIGICQRNSINNTWRDETLSLKKRLEYANKPIGLPIKSELHYCMKFHGVKWPLWVGKRYLWIYLSWIKHVIKERIRYNDGI</sequence>
<dbReference type="PANTHER" id="PTHR43179:SF12">
    <property type="entry name" value="GALACTOFURANOSYLTRANSFERASE GLFT2"/>
    <property type="match status" value="1"/>
</dbReference>
<protein>
    <submittedName>
        <fullName evidence="6">Glycosyl transferase family 2</fullName>
    </submittedName>
</protein>
<comment type="pathway">
    <text evidence="1">Cell wall biogenesis; cell wall polysaccharide biosynthesis.</text>
</comment>
<dbReference type="Proteomes" id="UP000001551">
    <property type="component" value="Chromosome"/>
</dbReference>
<dbReference type="HOGENOM" id="CLU_023845_5_1_9"/>
<dbReference type="KEGG" id="eha:Ethha_2345"/>
<keyword evidence="3" id="KW-0328">Glycosyltransferase</keyword>
<dbReference type="eggNOG" id="COG1216">
    <property type="taxonomic scope" value="Bacteria"/>
</dbReference>
<dbReference type="InterPro" id="IPR001173">
    <property type="entry name" value="Glyco_trans_2-like"/>
</dbReference>
<evidence type="ECO:0000313" key="7">
    <source>
        <dbReference type="Proteomes" id="UP000001551"/>
    </source>
</evidence>
<evidence type="ECO:0000256" key="1">
    <source>
        <dbReference type="ARBA" id="ARBA00004776"/>
    </source>
</evidence>
<dbReference type="STRING" id="663278.Ethha_2345"/>
<reference evidence="6 7" key="1">
    <citation type="submission" date="2010-12" db="EMBL/GenBank/DDBJ databases">
        <title>Complete sequence of Ethanoligenens harbinense YUAN-3.</title>
        <authorList>
            <person name="Lucas S."/>
            <person name="Copeland A."/>
            <person name="Lapidus A."/>
            <person name="Cheng J.-F."/>
            <person name="Bruce D."/>
            <person name="Goodwin L."/>
            <person name="Pitluck S."/>
            <person name="Chertkov O."/>
            <person name="Misra M."/>
            <person name="Detter J.C."/>
            <person name="Han C."/>
            <person name="Tapia R."/>
            <person name="Land M."/>
            <person name="Hauser L."/>
            <person name="Jeffries C."/>
            <person name="Kyrpides N."/>
            <person name="Ivanova N."/>
            <person name="Mikhailova N."/>
            <person name="Wang A."/>
            <person name="Mouttaki H."/>
            <person name="He Z."/>
            <person name="Zhou J."/>
            <person name="Hemme C.L."/>
            <person name="Woyke T."/>
        </authorList>
    </citation>
    <scope>NUCLEOTIDE SEQUENCE [LARGE SCALE GENOMIC DNA]</scope>
    <source>
        <strain evidence="7">DSM 18485 / JCM 12961 / CGMCC 1.5033 / YUAN-3</strain>
    </source>
</reference>
<dbReference type="InterPro" id="IPR029044">
    <property type="entry name" value="Nucleotide-diphossugar_trans"/>
</dbReference>
<organism evidence="6 7">
    <name type="scientific">Ethanoligenens harbinense (strain DSM 18485 / JCM 12961 / CGMCC 1.5033 / YUAN-3)</name>
    <dbReference type="NCBI Taxonomy" id="663278"/>
    <lineage>
        <taxon>Bacteria</taxon>
        <taxon>Bacillati</taxon>
        <taxon>Bacillota</taxon>
        <taxon>Clostridia</taxon>
        <taxon>Eubacteriales</taxon>
        <taxon>Oscillospiraceae</taxon>
        <taxon>Ethanoligenens</taxon>
    </lineage>
</organism>
<gene>
    <name evidence="6" type="ordered locus">Ethha_2345</name>
</gene>
<dbReference type="EMBL" id="CP002400">
    <property type="protein sequence ID" value="ADU27854.1"/>
    <property type="molecule type" value="Genomic_DNA"/>
</dbReference>
<dbReference type="GO" id="GO:0016757">
    <property type="term" value="F:glycosyltransferase activity"/>
    <property type="evidence" value="ECO:0007669"/>
    <property type="project" value="UniProtKB-KW"/>
</dbReference>
<dbReference type="Gene3D" id="3.90.550.10">
    <property type="entry name" value="Spore Coat Polysaccharide Biosynthesis Protein SpsA, Chain A"/>
    <property type="match status" value="1"/>
</dbReference>
<evidence type="ECO:0000256" key="4">
    <source>
        <dbReference type="ARBA" id="ARBA00022679"/>
    </source>
</evidence>
<evidence type="ECO:0000256" key="2">
    <source>
        <dbReference type="ARBA" id="ARBA00006739"/>
    </source>
</evidence>
<evidence type="ECO:0000259" key="5">
    <source>
        <dbReference type="Pfam" id="PF00535"/>
    </source>
</evidence>
<evidence type="ECO:0000256" key="3">
    <source>
        <dbReference type="ARBA" id="ARBA00022676"/>
    </source>
</evidence>
<dbReference type="SUPFAM" id="SSF53448">
    <property type="entry name" value="Nucleotide-diphospho-sugar transferases"/>
    <property type="match status" value="1"/>
</dbReference>
<dbReference type="Pfam" id="PF00535">
    <property type="entry name" value="Glycos_transf_2"/>
    <property type="match status" value="1"/>
</dbReference>
<proteinExistence type="inferred from homology"/>
<comment type="similarity">
    <text evidence="2">Belongs to the glycosyltransferase 2 family.</text>
</comment>
<dbReference type="AlphaFoldDB" id="E6U4W9"/>
<keyword evidence="7" id="KW-1185">Reference proteome</keyword>